<dbReference type="PANTHER" id="PTHR13767">
    <property type="entry name" value="TRNA-PSEUDOURIDINE SYNTHASE"/>
    <property type="match status" value="1"/>
</dbReference>
<evidence type="ECO:0000256" key="1">
    <source>
        <dbReference type="ARBA" id="ARBA00008999"/>
    </source>
</evidence>
<sequence length="425" mass="45536">MKSAQSTRIVVPGSSSGGGGGSTARSMMATSSNSTTATSTTSSAAATTSSTSPPPLYLAEGLLAVHKPLTWTSNDVVSYIRGILVRDAKSRGASEDTTDNNNKKKKNKWQSRKKKQLIKVGHGGTLDPLASGVLVLGIGKGTNQLQSYLEGDKQYIATCELGYETDTLDCEGKLVKSAPWDHIQDISAVEAIIPKFVGKIQQVPPMYSAIRIDGQRLYEIARGGDSAKAEAVEIPKREIEVYGIQVGTTLEESAIQSGIVDGPRYREQVKAHEESATAAAAAAAAAATAAADENGDGDYEEGDADENGKGDAEGGGKGKKRRRRDNDKKNNSKERMFNEENVPSIDHTSTTLQLPQFKINVQCGGGTYIRSLVRDIAYELNTVATMTGLVRTKQGPFVLEDALTKENWTADKIYEALRVANEKMK</sequence>
<feature type="compositionally biased region" description="Low complexity" evidence="5">
    <location>
        <begin position="23"/>
        <end position="51"/>
    </location>
</feature>
<dbReference type="HAMAP" id="MF_01080">
    <property type="entry name" value="TruB_bact"/>
    <property type="match status" value="1"/>
</dbReference>
<dbReference type="EC" id="5.4.99.25" evidence="2"/>
<evidence type="ECO:0000256" key="4">
    <source>
        <dbReference type="ARBA" id="ARBA00023235"/>
    </source>
</evidence>
<feature type="compositionally biased region" description="Acidic residues" evidence="5">
    <location>
        <begin position="293"/>
        <end position="305"/>
    </location>
</feature>
<comment type="caution">
    <text evidence="7">The sequence shown here is derived from an EMBL/GenBank/DDBJ whole genome shotgun (WGS) entry which is preliminary data.</text>
</comment>
<feature type="compositionally biased region" description="Basic residues" evidence="5">
    <location>
        <begin position="103"/>
        <end position="114"/>
    </location>
</feature>
<name>A0ABD3N6R0_9STRA</name>
<comment type="similarity">
    <text evidence="1">Belongs to the pseudouridine synthase TruB family.</text>
</comment>
<dbReference type="Proteomes" id="UP001530293">
    <property type="component" value="Unassembled WGS sequence"/>
</dbReference>
<evidence type="ECO:0000259" key="6">
    <source>
        <dbReference type="Pfam" id="PF01509"/>
    </source>
</evidence>
<proteinExistence type="inferred from homology"/>
<dbReference type="SUPFAM" id="SSF55120">
    <property type="entry name" value="Pseudouridine synthase"/>
    <property type="match status" value="1"/>
</dbReference>
<protein>
    <recommendedName>
        <fullName evidence="2">tRNA pseudouridine(55) synthase</fullName>
        <ecNumber evidence="2">5.4.99.25</ecNumber>
    </recommendedName>
</protein>
<feature type="compositionally biased region" description="Basic and acidic residues" evidence="5">
    <location>
        <begin position="324"/>
        <end position="338"/>
    </location>
</feature>
<keyword evidence="3" id="KW-0819">tRNA processing</keyword>
<dbReference type="EMBL" id="JALLBG020000021">
    <property type="protein sequence ID" value="KAL3771730.1"/>
    <property type="molecule type" value="Genomic_DNA"/>
</dbReference>
<dbReference type="GO" id="GO:0160148">
    <property type="term" value="F:tRNA pseudouridine(55) synthase activity"/>
    <property type="evidence" value="ECO:0007669"/>
    <property type="project" value="UniProtKB-EC"/>
</dbReference>
<dbReference type="Pfam" id="PF01509">
    <property type="entry name" value="TruB_N"/>
    <property type="match status" value="1"/>
</dbReference>
<evidence type="ECO:0000256" key="5">
    <source>
        <dbReference type="SAM" id="MobiDB-lite"/>
    </source>
</evidence>
<reference evidence="7 8" key="1">
    <citation type="submission" date="2024-10" db="EMBL/GenBank/DDBJ databases">
        <title>Updated reference genomes for cyclostephanoid diatoms.</title>
        <authorList>
            <person name="Roberts W.R."/>
            <person name="Alverson A.J."/>
        </authorList>
    </citation>
    <scope>NUCLEOTIDE SEQUENCE [LARGE SCALE GENOMIC DNA]</scope>
    <source>
        <strain evidence="7 8">AJA232-27</strain>
    </source>
</reference>
<dbReference type="InterPro" id="IPR014780">
    <property type="entry name" value="tRNA_psdUridine_synth_TruB"/>
</dbReference>
<evidence type="ECO:0000313" key="7">
    <source>
        <dbReference type="EMBL" id="KAL3771730.1"/>
    </source>
</evidence>
<feature type="domain" description="Pseudouridine synthase II N-terminal" evidence="6">
    <location>
        <begin position="113"/>
        <end position="248"/>
    </location>
</feature>
<feature type="compositionally biased region" description="Basic and acidic residues" evidence="5">
    <location>
        <begin position="306"/>
        <end position="316"/>
    </location>
</feature>
<keyword evidence="4" id="KW-0413">Isomerase</keyword>
<dbReference type="PANTHER" id="PTHR13767:SF2">
    <property type="entry name" value="PSEUDOURIDYLATE SYNTHASE TRUB1"/>
    <property type="match status" value="1"/>
</dbReference>
<evidence type="ECO:0000313" key="8">
    <source>
        <dbReference type="Proteomes" id="UP001530293"/>
    </source>
</evidence>
<organism evidence="7 8">
    <name type="scientific">Discostella pseudostelligera</name>
    <dbReference type="NCBI Taxonomy" id="259834"/>
    <lineage>
        <taxon>Eukaryota</taxon>
        <taxon>Sar</taxon>
        <taxon>Stramenopiles</taxon>
        <taxon>Ochrophyta</taxon>
        <taxon>Bacillariophyta</taxon>
        <taxon>Coscinodiscophyceae</taxon>
        <taxon>Thalassiosirophycidae</taxon>
        <taxon>Stephanodiscales</taxon>
        <taxon>Stephanodiscaceae</taxon>
        <taxon>Discostella</taxon>
    </lineage>
</organism>
<accession>A0ABD3N6R0</accession>
<evidence type="ECO:0000256" key="2">
    <source>
        <dbReference type="ARBA" id="ARBA00012787"/>
    </source>
</evidence>
<evidence type="ECO:0000256" key="3">
    <source>
        <dbReference type="ARBA" id="ARBA00022694"/>
    </source>
</evidence>
<dbReference type="InterPro" id="IPR002501">
    <property type="entry name" value="PsdUridine_synth_N"/>
</dbReference>
<feature type="region of interest" description="Disordered" evidence="5">
    <location>
        <begin position="90"/>
        <end position="114"/>
    </location>
</feature>
<dbReference type="AlphaFoldDB" id="A0ABD3N6R0"/>
<dbReference type="InterPro" id="IPR020103">
    <property type="entry name" value="PsdUridine_synth_cat_dom_sf"/>
</dbReference>
<dbReference type="GO" id="GO:0008033">
    <property type="term" value="P:tRNA processing"/>
    <property type="evidence" value="ECO:0007669"/>
    <property type="project" value="UniProtKB-KW"/>
</dbReference>
<dbReference type="Gene3D" id="3.30.2350.10">
    <property type="entry name" value="Pseudouridine synthase"/>
    <property type="match status" value="2"/>
</dbReference>
<feature type="region of interest" description="Disordered" evidence="5">
    <location>
        <begin position="289"/>
        <end position="341"/>
    </location>
</feature>
<feature type="region of interest" description="Disordered" evidence="5">
    <location>
        <begin position="1"/>
        <end position="52"/>
    </location>
</feature>
<keyword evidence="8" id="KW-1185">Reference proteome</keyword>
<gene>
    <name evidence="7" type="ORF">ACHAWU_010041</name>
</gene>